<evidence type="ECO:0000313" key="3">
    <source>
        <dbReference type="Proteomes" id="UP000739538"/>
    </source>
</evidence>
<dbReference type="AlphaFoldDB" id="A0A956SG21"/>
<reference evidence="2" key="2">
    <citation type="journal article" date="2021" name="Microbiome">
        <title>Successional dynamics and alternative stable states in a saline activated sludge microbial community over 9 years.</title>
        <authorList>
            <person name="Wang Y."/>
            <person name="Ye J."/>
            <person name="Ju F."/>
            <person name="Liu L."/>
            <person name="Boyd J.A."/>
            <person name="Deng Y."/>
            <person name="Parks D.H."/>
            <person name="Jiang X."/>
            <person name="Yin X."/>
            <person name="Woodcroft B.J."/>
            <person name="Tyson G.W."/>
            <person name="Hugenholtz P."/>
            <person name="Polz M.F."/>
            <person name="Zhang T."/>
        </authorList>
    </citation>
    <scope>NUCLEOTIDE SEQUENCE</scope>
    <source>
        <strain evidence="2">HKST-UBA02</strain>
    </source>
</reference>
<keyword evidence="1" id="KW-0472">Membrane</keyword>
<dbReference type="InterPro" id="IPR026444">
    <property type="entry name" value="Secre_tail"/>
</dbReference>
<organism evidence="2 3">
    <name type="scientific">Eiseniibacteriota bacterium</name>
    <dbReference type="NCBI Taxonomy" id="2212470"/>
    <lineage>
        <taxon>Bacteria</taxon>
        <taxon>Candidatus Eiseniibacteriota</taxon>
    </lineage>
</organism>
<dbReference type="NCBIfam" id="TIGR04183">
    <property type="entry name" value="Por_Secre_tail"/>
    <property type="match status" value="1"/>
</dbReference>
<sequence>MNSRNPNRSTRLLGLLPALPVDVLSPGVGSSSRVGFPSLLLHALLPIVLFLLVVVAPATALASPAAVGACCFPGDTCFVLDDLECDAQGGEFAGEGTTCDPSPCFGACCVPTGGCELYSESECFSRDGEFIGYLEECLPELCPEGGLCCFPEGCWWFTYDACREAGGQPLGVEGACQWCRGACCLADGTCLELFEADCDAAGGSFEGIVTDCEPESCASADVPETHSAVVPTLQIYPNPARSMVTLGVQAASSAPARVQIVDSSGRMAWSGTIEGSTGIRETTIPVGADAHPPVPAGVYYVLVTMDETRASARLVVSR</sequence>
<dbReference type="Proteomes" id="UP000739538">
    <property type="component" value="Unassembled WGS sequence"/>
</dbReference>
<name>A0A956SG21_UNCEI</name>
<dbReference type="EMBL" id="JAGQHS010000308">
    <property type="protein sequence ID" value="MCA9759305.1"/>
    <property type="molecule type" value="Genomic_DNA"/>
</dbReference>
<feature type="transmembrane region" description="Helical" evidence="1">
    <location>
        <begin position="39"/>
        <end position="62"/>
    </location>
</feature>
<proteinExistence type="predicted"/>
<comment type="caution">
    <text evidence="2">The sequence shown here is derived from an EMBL/GenBank/DDBJ whole genome shotgun (WGS) entry which is preliminary data.</text>
</comment>
<reference evidence="2" key="1">
    <citation type="submission" date="2020-04" db="EMBL/GenBank/DDBJ databases">
        <authorList>
            <person name="Zhang T."/>
        </authorList>
    </citation>
    <scope>NUCLEOTIDE SEQUENCE</scope>
    <source>
        <strain evidence="2">HKST-UBA02</strain>
    </source>
</reference>
<keyword evidence="1" id="KW-0812">Transmembrane</keyword>
<evidence type="ECO:0000313" key="2">
    <source>
        <dbReference type="EMBL" id="MCA9759305.1"/>
    </source>
</evidence>
<accession>A0A956SG21</accession>
<keyword evidence="1" id="KW-1133">Transmembrane helix</keyword>
<gene>
    <name evidence="2" type="ORF">KDA27_26165</name>
</gene>
<protein>
    <submittedName>
        <fullName evidence="2">T9SS type A sorting domain-containing protein</fullName>
    </submittedName>
</protein>
<evidence type="ECO:0000256" key="1">
    <source>
        <dbReference type="SAM" id="Phobius"/>
    </source>
</evidence>